<dbReference type="InterPro" id="IPR032721">
    <property type="entry name" value="Toxin-deaminase"/>
</dbReference>
<dbReference type="EMBL" id="JAFFZW010000013">
    <property type="protein sequence ID" value="MBP0948504.1"/>
    <property type="molecule type" value="Genomic_DNA"/>
</dbReference>
<evidence type="ECO:0000256" key="1">
    <source>
        <dbReference type="SAM" id="MobiDB-lite"/>
    </source>
</evidence>
<organism evidence="2 3">
    <name type="scientific">Pseudomonas alliivorans</name>
    <dbReference type="NCBI Taxonomy" id="2810613"/>
    <lineage>
        <taxon>Bacteria</taxon>
        <taxon>Pseudomonadati</taxon>
        <taxon>Pseudomonadota</taxon>
        <taxon>Gammaproteobacteria</taxon>
        <taxon>Pseudomonadales</taxon>
        <taxon>Pseudomonadaceae</taxon>
        <taxon>Pseudomonas</taxon>
    </lineage>
</organism>
<feature type="region of interest" description="Disordered" evidence="1">
    <location>
        <begin position="1249"/>
        <end position="1271"/>
    </location>
</feature>
<dbReference type="RefSeq" id="WP_210043593.1">
    <property type="nucleotide sequence ID" value="NZ_JAFFZW010000013.1"/>
</dbReference>
<keyword evidence="3" id="KW-1185">Reference proteome</keyword>
<protein>
    <recommendedName>
        <fullName evidence="4">Deaminase of polymorphic toxin system</fullName>
    </recommendedName>
</protein>
<dbReference type="Proteomes" id="UP000673197">
    <property type="component" value="Unassembled WGS sequence"/>
</dbReference>
<comment type="caution">
    <text evidence="2">The sequence shown here is derived from an EMBL/GenBank/DDBJ whole genome shotgun (WGS) entry which is preliminary data.</text>
</comment>
<evidence type="ECO:0000313" key="2">
    <source>
        <dbReference type="EMBL" id="MBP0948504.1"/>
    </source>
</evidence>
<sequence>MPSLQSKILTLDTHQLLFNVAVALDPNLPVPDLSDRDVVPEDHFRTVRRVLNHLLGDDIRFSTDGLAQPNADQERRLSLLYQSDKARQLCADTLQVPEADVSTWLMQQFFARIAWLNESVVVTETARAQLENYLYVTLPFWGGRVVLGQDEFSELGELLVPVPDDLRLWMVQFRRGARLVPIAQWVAMSPAQTLYNGLAAWHAVVHTDSGQDAISLFCESFSRLIPTTQYRDRDLLGWLNLSLEKTDFWSSFTSSLTGALGDERLLDNLQVDLATPTSLATRLDYLRKLASYVVDPDNEQWLASAIAEARRAPGMRALSLAIRLSFEHSGLAFESAILLSSLILFSDLESSLQLNEALPGSQLLNATVPRLDAWSPLRNANQLFARMGIEVLCRSDGADRVLRLSARETWHALIHTSWFESTFSPMLDRMDWYASRTDEGASPRITQALAGRAIIDYFLGAPEADGESLETSLRSEWVLDYSHRQLSERVKALIRYRQPDASTCTVDLLHYLVLREAMPELLVEGVPDHLQYGRSLQSVAFIHGVALIEAMTPGLSVTTPYDELIKVSADLSQSQDPEVHRLWATALTVPALRYATAHGVVRWSGTNDVLHASPTQISEALSHVQAQQEQHAQELNSLLSIKPPDRRQLAQQLLRNAGVDRGLWDQAVKITHWPVLQDHGFTIAFSYSVDHLTAVGQPEATVLELVMMEEVYIPGTPTIPEAYASAFYTFRKALVSAQTDVIKRLLNEMQPESRDMLLNATCEISRVRFGTEEGTQGLFLRCQRGDHRNDFKGHSVSEFFFELIPASGVARETSQRFTYAVDGVTWSHPISIPEAFHLRDAHQRRIEEARTTPLLPMDSDAYLTGTVSRVITAIHTPAQGTLVPSSELVYLPAADEQASVAALAAAAASHLLASLMEKSRTEHQHETNWERIWTREREYADAVARFIVPFYSCIKDLESGDHSAGVIVGCVIDIAFALVPLGQFAGSTARIVLRAGEMSVWSVTRLTGKAVGRLIVGLAEQSGAVLVRDVFKVGIKLGRLGLSTLLEAVPSLKAIFASRAVMESTFSLDKGMYRILDTPQHPWQPRRIASDSRAVVDGRSSMAVRDVGTAQQPDFRLLDPEADRVFGKRLTPLSSAQSPEFSVLSAADSIGPDRYPPVLPITSVEDGFHEARIDRRCSVSTIQRAEGEYDILIDGQAYHLDADAPNAALRKRPVARLSSTTETLRETENLCRVRRDLISVPCATGVKLTTPAPEPVQPGSTSPKRTGKYPSHAMDAREFTLDRQSLVTDSGAQDLDVFVNEGKYCKWSEPVEAQASTSSQASVATGKAVVSLSERERALLSLPETPAYLPELQGTLADDHLLGLPENFGLEDSMSVYQHVPVVELGAVASGVQDTRTLRGIRMEIAGQDWIFVEADTGVVYKARTPSAVGDQNLRFSRVEDADEINTFVRLSEQYRVFRERPDAVIDQENIARLLFDLVDESERASWHVSWSRQIKTYDDYASWCQASQQRNELLRIASDVLSGEAIQKRFVELARASIPDFRKIAERTLPEQQHIVDILNRLMPVQGSKAKWEMLNVQSVVTPKAARNILDQVKGANLSFVQVYTESGERMVYYALSGGLKAKALKLQVDLAESAERVIDGVVFRDARARMAGRLPDPGFTSLPVVRDADRLVVREFGRQVDSERLIATVLKEDLASTRLTHIKVFTVMDTCRSCGGFVLPRLKLDFPDAQFSVTYLKDYGRS</sequence>
<evidence type="ECO:0000313" key="3">
    <source>
        <dbReference type="Proteomes" id="UP000673197"/>
    </source>
</evidence>
<gene>
    <name evidence="2" type="ORF">JTJ32_24540</name>
</gene>
<proteinExistence type="predicted"/>
<reference evidence="2 3" key="1">
    <citation type="journal article" date="2022" name="Syst. Appl. Microbiol.">
        <title>Pseudomonas alliivorans sp. nov., a plant-pathogenic bacterium isolated from onion foliage in Georgia, USA.</title>
        <authorList>
            <person name="Zhao M."/>
            <person name="Tyson C."/>
            <person name="Chen H.C."/>
            <person name="Paudel S."/>
            <person name="Gitaitis R."/>
            <person name="Kvitko B."/>
            <person name="Dutta B."/>
        </authorList>
    </citation>
    <scope>NUCLEOTIDE SEQUENCE [LARGE SCALE GENOMIC DNA]</scope>
    <source>
        <strain evidence="2 3">20GA0068</strain>
    </source>
</reference>
<name>A0ABS4CCZ0_9PSED</name>
<dbReference type="Pfam" id="PF14424">
    <property type="entry name" value="Toxin-deaminase"/>
    <property type="match status" value="1"/>
</dbReference>
<evidence type="ECO:0008006" key="4">
    <source>
        <dbReference type="Google" id="ProtNLM"/>
    </source>
</evidence>
<accession>A0ABS4CCZ0</accession>